<dbReference type="AlphaFoldDB" id="A0A2A2GFK1"/>
<dbReference type="RefSeq" id="WP_095604918.1">
    <property type="nucleotide sequence ID" value="NZ_NSKE01000001.1"/>
</dbReference>
<reference evidence="2 3" key="1">
    <citation type="submission" date="2017-08" db="EMBL/GenBank/DDBJ databases">
        <title>Aliifodinibius alkalisoli sp. nov., isolated from saline alkaline soil.</title>
        <authorList>
            <person name="Liu D."/>
            <person name="Zhang G."/>
        </authorList>
    </citation>
    <scope>NUCLEOTIDE SEQUENCE [LARGE SCALE GENOMIC DNA]</scope>
    <source>
        <strain evidence="2 3">WN023</strain>
    </source>
</reference>
<keyword evidence="3" id="KW-1185">Reference proteome</keyword>
<evidence type="ECO:0000313" key="3">
    <source>
        <dbReference type="Proteomes" id="UP000218831"/>
    </source>
</evidence>
<name>A0A2A2GFK1_9BACT</name>
<dbReference type="EMBL" id="NSKE01000001">
    <property type="protein sequence ID" value="PAU95673.1"/>
    <property type="molecule type" value="Genomic_DNA"/>
</dbReference>
<dbReference type="Proteomes" id="UP000218831">
    <property type="component" value="Unassembled WGS sequence"/>
</dbReference>
<evidence type="ECO:0000313" key="2">
    <source>
        <dbReference type="EMBL" id="PAU95673.1"/>
    </source>
</evidence>
<gene>
    <name evidence="2" type="ORF">CK503_01010</name>
</gene>
<dbReference type="OrthoDB" id="1496251at2"/>
<keyword evidence="1" id="KW-0812">Transmembrane</keyword>
<accession>A0A2A2GFK1</accession>
<evidence type="ECO:0000256" key="1">
    <source>
        <dbReference type="SAM" id="Phobius"/>
    </source>
</evidence>
<protein>
    <submittedName>
        <fullName evidence="2">Uncharacterized protein</fullName>
    </submittedName>
</protein>
<keyword evidence="1" id="KW-0472">Membrane</keyword>
<comment type="caution">
    <text evidence="2">The sequence shown here is derived from an EMBL/GenBank/DDBJ whole genome shotgun (WGS) entry which is preliminary data.</text>
</comment>
<keyword evidence="1" id="KW-1133">Transmembrane helix</keyword>
<proteinExistence type="predicted"/>
<organism evidence="2 3">
    <name type="scientific">Fodinibius salipaludis</name>
    <dbReference type="NCBI Taxonomy" id="2032627"/>
    <lineage>
        <taxon>Bacteria</taxon>
        <taxon>Pseudomonadati</taxon>
        <taxon>Balneolota</taxon>
        <taxon>Balneolia</taxon>
        <taxon>Balneolales</taxon>
        <taxon>Balneolaceae</taxon>
        <taxon>Fodinibius</taxon>
    </lineage>
</organism>
<sequence length="160" mass="18140">MERQNSLKKSIKVTLATLVIYGILVATHLGEFWPFSIYPMFSQAGNPWKRAIVQDISQAEIDSLWKVTDKSGLPGKTIALNELNVNTNDIANYLSKTEIWTPKKQSGVRKLLQKKLNQSNLLVYQAKGSLSENDEPKVEFIPYLYLSADTTLLNKNLRIK</sequence>
<feature type="transmembrane region" description="Helical" evidence="1">
    <location>
        <begin position="12"/>
        <end position="33"/>
    </location>
</feature>